<accession>A0A816JMT1</accession>
<dbReference type="InterPro" id="IPR011009">
    <property type="entry name" value="Kinase-like_dom_sf"/>
</dbReference>
<name>A0A816JMT1_BRANA</name>
<dbReference type="GO" id="GO:0005524">
    <property type="term" value="F:ATP binding"/>
    <property type="evidence" value="ECO:0007669"/>
    <property type="project" value="UniProtKB-KW"/>
</dbReference>
<evidence type="ECO:0000256" key="2">
    <source>
        <dbReference type="ARBA" id="ARBA00022840"/>
    </source>
</evidence>
<dbReference type="SMART" id="SM00220">
    <property type="entry name" value="S_TKc"/>
    <property type="match status" value="1"/>
</dbReference>
<keyword evidence="2" id="KW-0067">ATP-binding</keyword>
<dbReference type="SUPFAM" id="SSF56112">
    <property type="entry name" value="Protein kinase-like (PK-like)"/>
    <property type="match status" value="1"/>
</dbReference>
<sequence length="350" mass="40554">MDWCKRKKSGALVKKQRLVRGRERGEILLEELIECCDGKSNPIKFFSADDILKATDNLSECTCVSKLFGHGKWYSGMLDSHRTILVKKLWRGHPDYPRDFYRGARDIAISSMVSGHKNFMKLVGCCLEFRFPVIVYYDAKKQYCRLDLQLMLLSWNKRMKIAEEIATALAYLHTAFSRPLIYRNMYIQNILLGEDGVAKLTDFSNCVLIPQGETFVKLGFRCVGGDYDYMDDNYMINGLVSEKTDVFSFGSLMQKLLTGEERFREFYGRDDWKILEKRKFPNWLSKSIGEGRIDEIVDLKMLEKMGEVSEEERCRMKAFLFLSERCIGLRGEVPKMVQVVKELRNSSSGL</sequence>
<feature type="domain" description="Protein kinase" evidence="3">
    <location>
        <begin position="62"/>
        <end position="350"/>
    </location>
</feature>
<dbReference type="GO" id="GO:0004672">
    <property type="term" value="F:protein kinase activity"/>
    <property type="evidence" value="ECO:0007669"/>
    <property type="project" value="InterPro"/>
</dbReference>
<gene>
    <name evidence="4" type="ORF">DARMORV10_C04P53870.1</name>
</gene>
<dbReference type="PANTHER" id="PTHR27005">
    <property type="entry name" value="WALL-ASSOCIATED RECEPTOR KINASE-LIKE 21"/>
    <property type="match status" value="1"/>
</dbReference>
<dbReference type="AlphaFoldDB" id="A0A816JMT1"/>
<dbReference type="EMBL" id="HG994368">
    <property type="protein sequence ID" value="CAF1861372.1"/>
    <property type="molecule type" value="Genomic_DNA"/>
</dbReference>
<evidence type="ECO:0000313" key="4">
    <source>
        <dbReference type="EMBL" id="CAF1861372.1"/>
    </source>
</evidence>
<reference evidence="4" key="1">
    <citation type="submission" date="2021-01" db="EMBL/GenBank/DDBJ databases">
        <authorList>
            <consortium name="Genoscope - CEA"/>
            <person name="William W."/>
        </authorList>
    </citation>
    <scope>NUCLEOTIDE SEQUENCE</scope>
</reference>
<dbReference type="PROSITE" id="PS50011">
    <property type="entry name" value="PROTEIN_KINASE_DOM"/>
    <property type="match status" value="1"/>
</dbReference>
<protein>
    <submittedName>
        <fullName evidence="4">(rape) hypothetical protein</fullName>
    </submittedName>
</protein>
<organism evidence="4">
    <name type="scientific">Brassica napus</name>
    <name type="common">Rape</name>
    <dbReference type="NCBI Taxonomy" id="3708"/>
    <lineage>
        <taxon>Eukaryota</taxon>
        <taxon>Viridiplantae</taxon>
        <taxon>Streptophyta</taxon>
        <taxon>Embryophyta</taxon>
        <taxon>Tracheophyta</taxon>
        <taxon>Spermatophyta</taxon>
        <taxon>Magnoliopsida</taxon>
        <taxon>eudicotyledons</taxon>
        <taxon>Gunneridae</taxon>
        <taxon>Pentapetalae</taxon>
        <taxon>rosids</taxon>
        <taxon>malvids</taxon>
        <taxon>Brassicales</taxon>
        <taxon>Brassicaceae</taxon>
        <taxon>Brassiceae</taxon>
        <taxon>Brassica</taxon>
    </lineage>
</organism>
<evidence type="ECO:0000259" key="3">
    <source>
        <dbReference type="PROSITE" id="PS50011"/>
    </source>
</evidence>
<dbReference type="Gene3D" id="1.10.510.10">
    <property type="entry name" value="Transferase(Phosphotransferase) domain 1"/>
    <property type="match status" value="1"/>
</dbReference>
<dbReference type="KEGG" id="bna:106449906"/>
<dbReference type="GO" id="GO:0007166">
    <property type="term" value="P:cell surface receptor signaling pathway"/>
    <property type="evidence" value="ECO:0007669"/>
    <property type="project" value="InterPro"/>
</dbReference>
<dbReference type="Proteomes" id="UP001295469">
    <property type="component" value="Chromosome C04"/>
</dbReference>
<evidence type="ECO:0000256" key="1">
    <source>
        <dbReference type="ARBA" id="ARBA00022741"/>
    </source>
</evidence>
<dbReference type="InterPro" id="IPR045274">
    <property type="entry name" value="WAK-like"/>
</dbReference>
<dbReference type="PANTHER" id="PTHR27005:SF188">
    <property type="entry name" value="INACTIVE SERINE_THREONINE-PROTEIN KINASE ZRK12-RELATED"/>
    <property type="match status" value="1"/>
</dbReference>
<dbReference type="Gene3D" id="3.30.200.20">
    <property type="entry name" value="Phosphorylase Kinase, domain 1"/>
    <property type="match status" value="1"/>
</dbReference>
<dbReference type="OrthoDB" id="1084811at2759"/>
<keyword evidence="1" id="KW-0547">Nucleotide-binding</keyword>
<dbReference type="Pfam" id="PF00069">
    <property type="entry name" value="Pkinase"/>
    <property type="match status" value="1"/>
</dbReference>
<dbReference type="InterPro" id="IPR000719">
    <property type="entry name" value="Prot_kinase_dom"/>
</dbReference>
<proteinExistence type="predicted"/>